<accession>M8AU04</accession>
<name>M8AU04_TRIUA</name>
<dbReference type="GO" id="GO:0006508">
    <property type="term" value="P:proteolysis"/>
    <property type="evidence" value="ECO:0007669"/>
    <property type="project" value="InterPro"/>
</dbReference>
<dbReference type="PROSITE" id="PS51767">
    <property type="entry name" value="PEPTIDASE_A1"/>
    <property type="match status" value="1"/>
</dbReference>
<dbReference type="PANTHER" id="PTHR13683">
    <property type="entry name" value="ASPARTYL PROTEASES"/>
    <property type="match status" value="1"/>
</dbReference>
<dbReference type="InterPro" id="IPR032799">
    <property type="entry name" value="TAXi_C"/>
</dbReference>
<organism evidence="3">
    <name type="scientific">Triticum urartu</name>
    <name type="common">Red wild einkorn</name>
    <name type="synonym">Crithodium urartu</name>
    <dbReference type="NCBI Taxonomy" id="4572"/>
    <lineage>
        <taxon>Eukaryota</taxon>
        <taxon>Viridiplantae</taxon>
        <taxon>Streptophyta</taxon>
        <taxon>Embryophyta</taxon>
        <taxon>Tracheophyta</taxon>
        <taxon>Spermatophyta</taxon>
        <taxon>Magnoliopsida</taxon>
        <taxon>Liliopsida</taxon>
        <taxon>Poales</taxon>
        <taxon>Poaceae</taxon>
        <taxon>BOP clade</taxon>
        <taxon>Pooideae</taxon>
        <taxon>Triticodae</taxon>
        <taxon>Triticeae</taxon>
        <taxon>Triticinae</taxon>
        <taxon>Triticum</taxon>
    </lineage>
</organism>
<dbReference type="STRING" id="4572.M8AU04"/>
<dbReference type="InterPro" id="IPR021109">
    <property type="entry name" value="Peptidase_aspartic_dom_sf"/>
</dbReference>
<gene>
    <name evidence="3" type="ORF">TRIUR3_18254</name>
</gene>
<dbReference type="AlphaFoldDB" id="M8AU04"/>
<dbReference type="Pfam" id="PF14543">
    <property type="entry name" value="TAXi_N"/>
    <property type="match status" value="1"/>
</dbReference>
<protein>
    <submittedName>
        <fullName evidence="3">Aspartic proteinase nepenthesin-2</fullName>
    </submittedName>
</protein>
<feature type="active site" evidence="2">
    <location>
        <position position="284"/>
    </location>
</feature>
<dbReference type="GO" id="GO:0004190">
    <property type="term" value="F:aspartic-type endopeptidase activity"/>
    <property type="evidence" value="ECO:0007669"/>
    <property type="project" value="InterPro"/>
</dbReference>
<sequence length="622" mass="66082">MAATDQSKTATRRFGWLYVARWAVASVVTVLAVAVIVRAVVVMLRPEKLQLKLSGARVAVDWIPSMPPPRNEVRSELKMHALATGTGVAVDLIGCRCAFAAHLLGYVCLARVGRILRPALPSLAVASKVAGQAFGFSQPQFVELVVNPTSAAASVNTVVLDRSSINANTRTGSMRTQSGATCDIAAPPRHASWSAVMSAGVMGTPPPLVEMLRWDQARTDYVRRKATGEVDDVLDPARPHVDMMQVDFMIRGTFGIGSGSGYGAVIDGDDDDDPMILAQTMAIDTTEDVPWIQCLPCPIPQCYPQRNAFFDPRRSSTGAPVRCGSRACRSLGNYANGCSRANSTGDCLYRIEYSDHRLTLGTYMTDTLTISPSTTFLNFRFGCSHAVRGKFSAQASGTMSLGAGPQSLLSQTARAYGNAFSYCVPGPSAAGFLSIGGPADDGSTFATTPLVRNANVINPTIYVVRLQGIEVAGRRLNVPPVVFSGGTVMDSSAIITRLPPTAYRALRLAFRNAMRAYKTRAPTGNLDTCFDFVGVTTVTVPAVSLVFDGGAVIELDLLAVLLDGCLAFAPVAADFALGFIGNVQQQTHEVLYDVAGGAVGFRRGIVLEWPWPGRVIGSGGAL</sequence>
<dbReference type="SUPFAM" id="SSF50630">
    <property type="entry name" value="Acid proteases"/>
    <property type="match status" value="1"/>
</dbReference>
<dbReference type="InterPro" id="IPR033121">
    <property type="entry name" value="PEPTIDASE_A1"/>
</dbReference>
<evidence type="ECO:0000256" key="1">
    <source>
        <dbReference type="ARBA" id="ARBA00007447"/>
    </source>
</evidence>
<feature type="active site" evidence="2">
    <location>
        <position position="490"/>
    </location>
</feature>
<dbReference type="EMBL" id="KD002852">
    <property type="protein sequence ID" value="EMS68715.1"/>
    <property type="molecule type" value="Genomic_DNA"/>
</dbReference>
<reference evidence="3" key="1">
    <citation type="journal article" date="2013" name="Nature">
        <title>Draft genome of the wheat A-genome progenitor Triticum urartu.</title>
        <authorList>
            <person name="Ling H.Q."/>
            <person name="Zhao S."/>
            <person name="Liu D."/>
            <person name="Wang J."/>
            <person name="Sun H."/>
            <person name="Zhang C."/>
            <person name="Fan H."/>
            <person name="Li D."/>
            <person name="Dong L."/>
            <person name="Tao Y."/>
            <person name="Gao C."/>
            <person name="Wu H."/>
            <person name="Li Y."/>
            <person name="Cui Y."/>
            <person name="Guo X."/>
            <person name="Zheng S."/>
            <person name="Wang B."/>
            <person name="Yu K."/>
            <person name="Liang Q."/>
            <person name="Yang W."/>
            <person name="Lou X."/>
            <person name="Chen J."/>
            <person name="Feng M."/>
            <person name="Jian J."/>
            <person name="Zhang X."/>
            <person name="Luo G."/>
            <person name="Jiang Y."/>
            <person name="Liu J."/>
            <person name="Wang Z."/>
            <person name="Sha Y."/>
            <person name="Zhang B."/>
            <person name="Wu H."/>
            <person name="Tang D."/>
            <person name="Shen Q."/>
            <person name="Xue P."/>
            <person name="Zou S."/>
            <person name="Wang X."/>
            <person name="Liu X."/>
            <person name="Wang F."/>
            <person name="Yang Y."/>
            <person name="An X."/>
            <person name="Dong Z."/>
            <person name="Zhang K."/>
            <person name="Zhang X."/>
            <person name="Luo M.C."/>
            <person name="Dvorak J."/>
            <person name="Tong Y."/>
            <person name="Wang J."/>
            <person name="Yang H."/>
            <person name="Li Z."/>
            <person name="Wang D."/>
            <person name="Zhang A."/>
            <person name="Wang J."/>
        </authorList>
    </citation>
    <scope>NUCLEOTIDE SEQUENCE</scope>
</reference>
<dbReference type="eggNOG" id="KOG1339">
    <property type="taxonomic scope" value="Eukaryota"/>
</dbReference>
<dbReference type="PANTHER" id="PTHR13683:SF855">
    <property type="entry name" value="PEPTIDASE A1 DOMAIN-CONTAINING PROTEIN"/>
    <property type="match status" value="1"/>
</dbReference>
<dbReference type="InterPro" id="IPR001461">
    <property type="entry name" value="Aspartic_peptidase_A1"/>
</dbReference>
<dbReference type="Gene3D" id="2.40.70.10">
    <property type="entry name" value="Acid Proteases"/>
    <property type="match status" value="2"/>
</dbReference>
<evidence type="ECO:0000313" key="3">
    <source>
        <dbReference type="EMBL" id="EMS68715.1"/>
    </source>
</evidence>
<dbReference type="InterPro" id="IPR032861">
    <property type="entry name" value="TAXi_N"/>
</dbReference>
<proteinExistence type="inferred from homology"/>
<comment type="similarity">
    <text evidence="1">Belongs to the peptidase A1 family.</text>
</comment>
<evidence type="ECO:0000256" key="2">
    <source>
        <dbReference type="PIRSR" id="PIRSR601461-1"/>
    </source>
</evidence>
<dbReference type="Pfam" id="PF14541">
    <property type="entry name" value="TAXi_C"/>
    <property type="match status" value="1"/>
</dbReference>
<dbReference type="FunFam" id="2.40.70.10:FF:000013">
    <property type="entry name" value="Aspartyl protease AED1"/>
    <property type="match status" value="1"/>
</dbReference>